<accession>A0A0B0PB40</accession>
<dbReference type="EMBL" id="KN418875">
    <property type="protein sequence ID" value="KHG21549.1"/>
    <property type="molecule type" value="Genomic_DNA"/>
</dbReference>
<protein>
    <submittedName>
        <fullName evidence="1">Uncharacterized protein</fullName>
    </submittedName>
</protein>
<dbReference type="Proteomes" id="UP000032142">
    <property type="component" value="Unassembled WGS sequence"/>
</dbReference>
<name>A0A0B0PB40_GOSAR</name>
<evidence type="ECO:0000313" key="1">
    <source>
        <dbReference type="EMBL" id="KHG21549.1"/>
    </source>
</evidence>
<sequence>MYRELDLYFVSLSFWPNVLAWDNPSFCIKPQMMANVHFDFKMHKWNFVYCGGFGCLR</sequence>
<dbReference type="AlphaFoldDB" id="A0A0B0PB40"/>
<organism evidence="1 2">
    <name type="scientific">Gossypium arboreum</name>
    <name type="common">Tree cotton</name>
    <name type="synonym">Gossypium nanking</name>
    <dbReference type="NCBI Taxonomy" id="29729"/>
    <lineage>
        <taxon>Eukaryota</taxon>
        <taxon>Viridiplantae</taxon>
        <taxon>Streptophyta</taxon>
        <taxon>Embryophyta</taxon>
        <taxon>Tracheophyta</taxon>
        <taxon>Spermatophyta</taxon>
        <taxon>Magnoliopsida</taxon>
        <taxon>eudicotyledons</taxon>
        <taxon>Gunneridae</taxon>
        <taxon>Pentapetalae</taxon>
        <taxon>rosids</taxon>
        <taxon>malvids</taxon>
        <taxon>Malvales</taxon>
        <taxon>Malvaceae</taxon>
        <taxon>Malvoideae</taxon>
        <taxon>Gossypium</taxon>
    </lineage>
</organism>
<evidence type="ECO:0000313" key="2">
    <source>
        <dbReference type="Proteomes" id="UP000032142"/>
    </source>
</evidence>
<keyword evidence="2" id="KW-1185">Reference proteome</keyword>
<gene>
    <name evidence="1" type="ORF">F383_27092</name>
</gene>
<reference evidence="2" key="1">
    <citation type="submission" date="2014-09" db="EMBL/GenBank/DDBJ databases">
        <authorList>
            <person name="Mudge J."/>
            <person name="Ramaraj T."/>
            <person name="Lindquist I.E."/>
            <person name="Bharti A.K."/>
            <person name="Sundararajan A."/>
            <person name="Cameron C.T."/>
            <person name="Woodward J.E."/>
            <person name="May G.D."/>
            <person name="Brubaker C."/>
            <person name="Broadhvest J."/>
            <person name="Wilkins T.A."/>
        </authorList>
    </citation>
    <scope>NUCLEOTIDE SEQUENCE</scope>
    <source>
        <strain evidence="2">cv. AKA8401</strain>
    </source>
</reference>
<proteinExistence type="predicted"/>